<reference evidence="6" key="1">
    <citation type="submission" date="2022-08" db="EMBL/GenBank/DDBJ databases">
        <authorList>
            <person name="Li F."/>
        </authorList>
    </citation>
    <scope>NUCLEOTIDE SEQUENCE</scope>
    <source>
        <strain evidence="6">MQZ15Z-1</strain>
    </source>
</reference>
<dbReference type="Pfam" id="PF01124">
    <property type="entry name" value="MAPEG"/>
    <property type="match status" value="1"/>
</dbReference>
<name>A0A9X2T7Q4_9HYPH</name>
<protein>
    <submittedName>
        <fullName evidence="6">MAPEG family protein</fullName>
    </submittedName>
</protein>
<organism evidence="6 7">
    <name type="scientific">Ancylobacter mangrovi</name>
    <dbReference type="NCBI Taxonomy" id="2972472"/>
    <lineage>
        <taxon>Bacteria</taxon>
        <taxon>Pseudomonadati</taxon>
        <taxon>Pseudomonadota</taxon>
        <taxon>Alphaproteobacteria</taxon>
        <taxon>Hyphomicrobiales</taxon>
        <taxon>Xanthobacteraceae</taxon>
        <taxon>Ancylobacter</taxon>
    </lineage>
</organism>
<sequence length="143" mass="15973">MSVPAILLPVFVQVALTFLVLVRLGSVRGAAIRAGQVEEARAVIDDTAWPVRVRQANNCLRNQFEFPVLFYVLVALALFTRQADLPFVVLAWLFVLSRIVHAWVHVTSNNIRLRFPAFAAGVVVLLVMWVLFAFGILFSPVMP</sequence>
<feature type="transmembrane region" description="Helical" evidence="5">
    <location>
        <begin position="64"/>
        <end position="81"/>
    </location>
</feature>
<gene>
    <name evidence="6" type="ORF">NVS89_14505</name>
</gene>
<dbReference type="AlphaFoldDB" id="A0A9X2T7Q4"/>
<dbReference type="Proteomes" id="UP001151088">
    <property type="component" value="Unassembled WGS sequence"/>
</dbReference>
<accession>A0A9X2T7Q4</accession>
<evidence type="ECO:0000256" key="2">
    <source>
        <dbReference type="ARBA" id="ARBA00022692"/>
    </source>
</evidence>
<dbReference type="GO" id="GO:0016020">
    <property type="term" value="C:membrane"/>
    <property type="evidence" value="ECO:0007669"/>
    <property type="project" value="UniProtKB-SubCell"/>
</dbReference>
<dbReference type="InterPro" id="IPR001129">
    <property type="entry name" value="Membr-assoc_MAPEG"/>
</dbReference>
<keyword evidence="3 5" id="KW-1133">Transmembrane helix</keyword>
<dbReference type="Gene3D" id="1.20.120.550">
    <property type="entry name" value="Membrane associated eicosanoid/glutathione metabolism-like domain"/>
    <property type="match status" value="1"/>
</dbReference>
<evidence type="ECO:0000256" key="3">
    <source>
        <dbReference type="ARBA" id="ARBA00022989"/>
    </source>
</evidence>
<evidence type="ECO:0000256" key="4">
    <source>
        <dbReference type="ARBA" id="ARBA00023136"/>
    </source>
</evidence>
<evidence type="ECO:0000313" key="7">
    <source>
        <dbReference type="Proteomes" id="UP001151088"/>
    </source>
</evidence>
<feature type="transmembrane region" description="Helical" evidence="5">
    <location>
        <begin position="87"/>
        <end position="106"/>
    </location>
</feature>
<dbReference type="SUPFAM" id="SSF161084">
    <property type="entry name" value="MAPEG domain-like"/>
    <property type="match status" value="1"/>
</dbReference>
<evidence type="ECO:0000256" key="1">
    <source>
        <dbReference type="ARBA" id="ARBA00004370"/>
    </source>
</evidence>
<dbReference type="RefSeq" id="WP_258733471.1">
    <property type="nucleotide sequence ID" value="NZ_JANTHZ010000006.1"/>
</dbReference>
<evidence type="ECO:0000313" key="6">
    <source>
        <dbReference type="EMBL" id="MCS0496313.1"/>
    </source>
</evidence>
<comment type="subcellular location">
    <subcellularLocation>
        <location evidence="1">Membrane</location>
    </subcellularLocation>
</comment>
<proteinExistence type="predicted"/>
<keyword evidence="2 5" id="KW-0812">Transmembrane</keyword>
<keyword evidence="4 5" id="KW-0472">Membrane</keyword>
<evidence type="ECO:0000256" key="5">
    <source>
        <dbReference type="SAM" id="Phobius"/>
    </source>
</evidence>
<dbReference type="EMBL" id="JANTHZ010000006">
    <property type="protein sequence ID" value="MCS0496313.1"/>
    <property type="molecule type" value="Genomic_DNA"/>
</dbReference>
<dbReference type="InterPro" id="IPR023352">
    <property type="entry name" value="MAPEG-like_dom_sf"/>
</dbReference>
<keyword evidence="7" id="KW-1185">Reference proteome</keyword>
<feature type="transmembrane region" description="Helical" evidence="5">
    <location>
        <begin position="118"/>
        <end position="138"/>
    </location>
</feature>
<comment type="caution">
    <text evidence="6">The sequence shown here is derived from an EMBL/GenBank/DDBJ whole genome shotgun (WGS) entry which is preliminary data.</text>
</comment>
<feature type="transmembrane region" description="Helical" evidence="5">
    <location>
        <begin position="6"/>
        <end position="24"/>
    </location>
</feature>